<dbReference type="InterPro" id="IPR011009">
    <property type="entry name" value="Kinase-like_dom_sf"/>
</dbReference>
<accession>L8HB13</accession>
<keyword evidence="4" id="KW-0808">Transferase</keyword>
<feature type="repeat" description="HEAT" evidence="9">
    <location>
        <begin position="566"/>
        <end position="598"/>
    </location>
</feature>
<feature type="compositionally biased region" description="Low complexity" evidence="11">
    <location>
        <begin position="374"/>
        <end position="387"/>
    </location>
</feature>
<keyword evidence="3 10" id="KW-0853">WD repeat</keyword>
<dbReference type="RefSeq" id="XP_004367775.1">
    <property type="nucleotide sequence ID" value="XM_004367718.1"/>
</dbReference>
<dbReference type="PROSITE" id="PS00108">
    <property type="entry name" value="PROTEIN_KINASE_ST"/>
    <property type="match status" value="1"/>
</dbReference>
<dbReference type="InterPro" id="IPR020472">
    <property type="entry name" value="WD40_PAC1"/>
</dbReference>
<dbReference type="InterPro" id="IPR036322">
    <property type="entry name" value="WD40_repeat_dom_sf"/>
</dbReference>
<dbReference type="KEGG" id="acan:ACA1_081850"/>
<name>L8HB13_ACACF</name>
<dbReference type="InterPro" id="IPR045162">
    <property type="entry name" value="Vps15-like"/>
</dbReference>
<evidence type="ECO:0000313" key="14">
    <source>
        <dbReference type="Proteomes" id="UP000011083"/>
    </source>
</evidence>
<dbReference type="InterPro" id="IPR021133">
    <property type="entry name" value="HEAT_type_2"/>
</dbReference>
<dbReference type="EC" id="2.7.11.1" evidence="1"/>
<dbReference type="PROSITE" id="PS50077">
    <property type="entry name" value="HEAT_REPEAT"/>
    <property type="match status" value="1"/>
</dbReference>
<organism evidence="13 14">
    <name type="scientific">Acanthamoeba castellanii (strain ATCC 30010 / Neff)</name>
    <dbReference type="NCBI Taxonomy" id="1257118"/>
    <lineage>
        <taxon>Eukaryota</taxon>
        <taxon>Amoebozoa</taxon>
        <taxon>Discosea</taxon>
        <taxon>Longamoebia</taxon>
        <taxon>Centramoebida</taxon>
        <taxon>Acanthamoebidae</taxon>
        <taxon>Acanthamoeba</taxon>
    </lineage>
</organism>
<dbReference type="InterPro" id="IPR011989">
    <property type="entry name" value="ARM-like"/>
</dbReference>
<dbReference type="PRINTS" id="PR00320">
    <property type="entry name" value="GPROTEINBRPT"/>
</dbReference>
<evidence type="ECO:0000256" key="8">
    <source>
        <dbReference type="ARBA" id="ARBA00022840"/>
    </source>
</evidence>
<dbReference type="SMART" id="SM00320">
    <property type="entry name" value="WD40"/>
    <property type="match status" value="7"/>
</dbReference>
<dbReference type="PANTHER" id="PTHR17583">
    <property type="entry name" value="PHOSPHOINOSITIDE 3-KINASE REGULATORY SUBUNIT 4"/>
    <property type="match status" value="1"/>
</dbReference>
<dbReference type="SMART" id="SM00220">
    <property type="entry name" value="S_TKc"/>
    <property type="match status" value="1"/>
</dbReference>
<dbReference type="STRING" id="1257118.L8HB13"/>
<dbReference type="GO" id="GO:0016236">
    <property type="term" value="P:macroautophagy"/>
    <property type="evidence" value="ECO:0007669"/>
    <property type="project" value="InterPro"/>
</dbReference>
<dbReference type="PROSITE" id="PS50294">
    <property type="entry name" value="WD_REPEATS_REGION"/>
    <property type="match status" value="2"/>
</dbReference>
<feature type="domain" description="Protein kinase" evidence="12">
    <location>
        <begin position="23"/>
        <end position="298"/>
    </location>
</feature>
<dbReference type="PROSITE" id="PS50011">
    <property type="entry name" value="PROTEIN_KINASE_DOM"/>
    <property type="match status" value="1"/>
</dbReference>
<gene>
    <name evidence="13" type="ORF">ACA1_081850</name>
</gene>
<keyword evidence="2" id="KW-0723">Serine/threonine-protein kinase</keyword>
<feature type="compositionally biased region" description="Low complexity" evidence="11">
    <location>
        <begin position="900"/>
        <end position="910"/>
    </location>
</feature>
<dbReference type="OMA" id="ATNTCRI"/>
<dbReference type="SUPFAM" id="SSF50978">
    <property type="entry name" value="WD40 repeat-like"/>
    <property type="match status" value="1"/>
</dbReference>
<dbReference type="Pfam" id="PF00400">
    <property type="entry name" value="WD40"/>
    <property type="match status" value="2"/>
</dbReference>
<evidence type="ECO:0000256" key="1">
    <source>
        <dbReference type="ARBA" id="ARBA00012513"/>
    </source>
</evidence>
<dbReference type="Proteomes" id="UP000011083">
    <property type="component" value="Unassembled WGS sequence"/>
</dbReference>
<dbReference type="VEuPathDB" id="AmoebaDB:ACA1_081850"/>
<evidence type="ECO:0000256" key="3">
    <source>
        <dbReference type="ARBA" id="ARBA00022574"/>
    </source>
</evidence>
<evidence type="ECO:0000256" key="6">
    <source>
        <dbReference type="ARBA" id="ARBA00022741"/>
    </source>
</evidence>
<keyword evidence="6" id="KW-0547">Nucleotide-binding</keyword>
<evidence type="ECO:0000256" key="9">
    <source>
        <dbReference type="PROSITE-ProRule" id="PRU00103"/>
    </source>
</evidence>
<evidence type="ECO:0000256" key="11">
    <source>
        <dbReference type="SAM" id="MobiDB-lite"/>
    </source>
</evidence>
<dbReference type="OrthoDB" id="242910at2759"/>
<evidence type="ECO:0000256" key="7">
    <source>
        <dbReference type="ARBA" id="ARBA00022777"/>
    </source>
</evidence>
<feature type="repeat" description="WD" evidence="10">
    <location>
        <begin position="1080"/>
        <end position="1112"/>
    </location>
</feature>
<evidence type="ECO:0000259" key="12">
    <source>
        <dbReference type="PROSITE" id="PS50011"/>
    </source>
</evidence>
<feature type="region of interest" description="Disordered" evidence="11">
    <location>
        <begin position="339"/>
        <end position="424"/>
    </location>
</feature>
<protein>
    <recommendedName>
        <fullName evidence="1">non-specific serine/threonine protein kinase</fullName>
        <ecNumber evidence="1">2.7.11.1</ecNumber>
    </recommendedName>
</protein>
<feature type="repeat" description="WD" evidence="10">
    <location>
        <begin position="1502"/>
        <end position="1535"/>
    </location>
</feature>
<dbReference type="EMBL" id="KB007874">
    <property type="protein sequence ID" value="ELR22694.1"/>
    <property type="molecule type" value="Genomic_DNA"/>
</dbReference>
<dbReference type="Gene3D" id="2.130.10.10">
    <property type="entry name" value="YVTN repeat-like/Quinoprotein amine dehydrogenase"/>
    <property type="match status" value="2"/>
</dbReference>
<dbReference type="InterPro" id="IPR016024">
    <property type="entry name" value="ARM-type_fold"/>
</dbReference>
<feature type="region of interest" description="Disordered" evidence="11">
    <location>
        <begin position="1463"/>
        <end position="1507"/>
    </location>
</feature>
<feature type="compositionally biased region" description="Basic and acidic residues" evidence="11">
    <location>
        <begin position="413"/>
        <end position="422"/>
    </location>
</feature>
<feature type="compositionally biased region" description="Low complexity" evidence="11">
    <location>
        <begin position="1463"/>
        <end position="1479"/>
    </location>
</feature>
<dbReference type="Pfam" id="PF00069">
    <property type="entry name" value="Pkinase"/>
    <property type="match status" value="1"/>
</dbReference>
<dbReference type="GO" id="GO:0045324">
    <property type="term" value="P:late endosome to vacuole transport"/>
    <property type="evidence" value="ECO:0007669"/>
    <property type="project" value="InterPro"/>
</dbReference>
<keyword evidence="7" id="KW-0418">Kinase</keyword>
<dbReference type="GO" id="GO:0005770">
    <property type="term" value="C:late endosome"/>
    <property type="evidence" value="ECO:0007669"/>
    <property type="project" value="TreeGrafter"/>
</dbReference>
<dbReference type="SUPFAM" id="SSF48371">
    <property type="entry name" value="ARM repeat"/>
    <property type="match status" value="1"/>
</dbReference>
<dbReference type="GO" id="GO:0004674">
    <property type="term" value="F:protein serine/threonine kinase activity"/>
    <property type="evidence" value="ECO:0007669"/>
    <property type="project" value="UniProtKB-KW"/>
</dbReference>
<dbReference type="InterPro" id="IPR015943">
    <property type="entry name" value="WD40/YVTN_repeat-like_dom_sf"/>
</dbReference>
<dbReference type="PANTHER" id="PTHR17583:SF0">
    <property type="entry name" value="PHOSPHOINOSITIDE 3-KINASE REGULATORY SUBUNIT 4"/>
    <property type="match status" value="1"/>
</dbReference>
<keyword evidence="14" id="KW-1185">Reference proteome</keyword>
<keyword evidence="5" id="KW-0677">Repeat</keyword>
<feature type="region of interest" description="Disordered" evidence="11">
    <location>
        <begin position="441"/>
        <end position="499"/>
    </location>
</feature>
<dbReference type="InterPro" id="IPR055231">
    <property type="entry name" value="2AA_helical"/>
</dbReference>
<feature type="region of interest" description="Disordered" evidence="11">
    <location>
        <begin position="893"/>
        <end position="936"/>
    </location>
</feature>
<evidence type="ECO:0000256" key="2">
    <source>
        <dbReference type="ARBA" id="ARBA00022527"/>
    </source>
</evidence>
<dbReference type="GO" id="GO:0071561">
    <property type="term" value="C:nucleus-vacuole junction"/>
    <property type="evidence" value="ECO:0007669"/>
    <property type="project" value="TreeGrafter"/>
</dbReference>
<evidence type="ECO:0000256" key="5">
    <source>
        <dbReference type="ARBA" id="ARBA00022737"/>
    </source>
</evidence>
<dbReference type="InterPro" id="IPR000719">
    <property type="entry name" value="Prot_kinase_dom"/>
</dbReference>
<keyword evidence="8" id="KW-0067">ATP-binding</keyword>
<dbReference type="GO" id="GO:0034271">
    <property type="term" value="C:phosphatidylinositol 3-kinase complex, class III, type I"/>
    <property type="evidence" value="ECO:0007669"/>
    <property type="project" value="TreeGrafter"/>
</dbReference>
<dbReference type="InterPro" id="IPR008271">
    <property type="entry name" value="Ser/Thr_kinase_AS"/>
</dbReference>
<dbReference type="InterPro" id="IPR001680">
    <property type="entry name" value="WD40_rpt"/>
</dbReference>
<dbReference type="Gene3D" id="1.25.10.10">
    <property type="entry name" value="Leucine-rich Repeat Variant"/>
    <property type="match status" value="2"/>
</dbReference>
<proteinExistence type="predicted"/>
<sequence length="1535" mass="169708">MGNKVATQAVHLNNYLHELSEKIVYDQPLGNGRFLRTIKCQCLPDEGAVVVKVYVKLQQGSLREYVDKLTDIQEKFAHIRNPNVFPFQRFIETEKAGYLIRQYFLYNLYDRIGTRPFLTDIEKKWITFQLLRALSQAHARGVCHGDIKCENVLVTSWMWIYLSDFACYKPTYIPENNPWPFNFFFDTGERGTCYLAPERFYSSGDKIPVKGELTPAMDIFSLGCVIAELFLEGQPIFTSPQLLSYRKGEYDPTPFIERIQDKGVQRLVKAMIQLDPNLRDSADYYLKTWTPEAFPEYFAFLQDELMLELMVMDADNKVATIHQQFDRILSQFTCTPSSLTSSPALPLPSHPASLTESSPAGLPTRSSSAAIPRSYSGSTLASSGATTPNGRKRRQANGEGGTASDEAEAEYDNGDHDKDGGKDNAFTLLLNTEKFIHHLEGAAPASPSTRRPSRPFGLDAHALSDYKGEGSGDALRPPPSVGGESDPVISPRGGDKEPKDLVRAINTDATETPAEAVPEMTSLTRGTEGFVLILNERPHAAFAVAGARRLCQVDTVVDDQCRLQRLVPYVVSLLSDQHSLIKVTALRTLTKILEKVTEFGPSDSHIFPEYILPALSEFHTANEEIVRLAFAENLAQLAEIARRFLETSQLFKRVAMGDLSAHSSSTNWNGELLPHQASYDMELKELQDTFHEIVVHILSRERSSSVKRTLLMDITRLCIFFGRFKTETTLLLHLITFVNEHSDWQLRCAFFHNIVGVAAFVGDKSLELYILPCIEQALADEEEFVIDKAINCMGCLCELGLFRKPILINIAQKTTPMLFHPNTWIRFGVVALTEAISKQLSRADVFCFLFPILRPFLQCDIVHVTESNLLQALQSPVSRGNFEKALYSIGPILSEEDGSSPEPSRQPSSEDAADGPEGKLPRASSQSNLPDGEEGSFDSKFLSKLRECGVQDEEKSKLFLMRHYLKNASAAITYKNLWTNKKEAEKGGGEARSRRDEYAQLSKTIPVHSTGALSTAYSQAQPGGGIGAPSLDKAQAPTAARAYGEAYLGRLQRMDNGSSMPLTGDSLRDWKPRGILVAHLHEHHGPVNQLKATRDNLFFASCSDDGTVKIWDCQRLTNQKNVTNRSRLTYSSQGGKIKCITVCENSHAIASGSDNSSIHVIKVEYTTKKEGQVNRYTGVSTVQYLDKVQGPVVAIDHFNTDSQSVLIYATGKGYIHVWDLRQKREICEMRNGPELGVLKTFVIDAGRNWLVTATSRGYYTCWDLRFSIPVKTWRHADAAKRNVHRMAPSPAANKPLYALSSPYFFAANGDNQVDMWDIESTVSRQVFKIVPEFGAHNHQAPLPGSATLHKSQSLDFGTEDLQRQVLNSESSMRAILSGPSDAMSGSPNYVITAGTDRCIRYWDLTNVSKSFVISGPSHSSASPAQLPVYSTQTAGPTTYFIETPPPTLLSSLASAHASPASSLSSSTLSSSTSSGASSSSGGGASAESPRVVLSSGKQRPPPIHHNDAITDVEVLELPTRLLISGSRDGVIKVWK</sequence>
<dbReference type="SUPFAM" id="SSF56112">
    <property type="entry name" value="Protein kinase-like (PK-like)"/>
    <property type="match status" value="1"/>
</dbReference>
<dbReference type="PROSITE" id="PS50082">
    <property type="entry name" value="WD_REPEATS_2"/>
    <property type="match status" value="2"/>
</dbReference>
<dbReference type="GeneID" id="14923652"/>
<evidence type="ECO:0000313" key="13">
    <source>
        <dbReference type="EMBL" id="ELR22694.1"/>
    </source>
</evidence>
<dbReference type="GO" id="GO:0005524">
    <property type="term" value="F:ATP binding"/>
    <property type="evidence" value="ECO:0007669"/>
    <property type="project" value="UniProtKB-KW"/>
</dbReference>
<evidence type="ECO:0000256" key="10">
    <source>
        <dbReference type="PROSITE-ProRule" id="PRU00221"/>
    </source>
</evidence>
<dbReference type="CDD" id="cd13980">
    <property type="entry name" value="STKc_Vps15"/>
    <property type="match status" value="1"/>
</dbReference>
<dbReference type="Pfam" id="PF22956">
    <property type="entry name" value="VPS15-like_hel"/>
    <property type="match status" value="1"/>
</dbReference>
<dbReference type="Gene3D" id="1.10.510.10">
    <property type="entry name" value="Transferase(Phosphotransferase) domain 1"/>
    <property type="match status" value="1"/>
</dbReference>
<evidence type="ECO:0000256" key="4">
    <source>
        <dbReference type="ARBA" id="ARBA00022679"/>
    </source>
</evidence>
<dbReference type="GO" id="GO:0034272">
    <property type="term" value="C:phosphatidylinositol 3-kinase complex, class III, type II"/>
    <property type="evidence" value="ECO:0007669"/>
    <property type="project" value="TreeGrafter"/>
</dbReference>
<reference evidence="13 14" key="1">
    <citation type="journal article" date="2013" name="Genome Biol.">
        <title>Genome of Acanthamoeba castellanii highlights extensive lateral gene transfer and early evolution of tyrosine kinase signaling.</title>
        <authorList>
            <person name="Clarke M."/>
            <person name="Lohan A.J."/>
            <person name="Liu B."/>
            <person name="Lagkouvardos I."/>
            <person name="Roy S."/>
            <person name="Zafar N."/>
            <person name="Bertelli C."/>
            <person name="Schilde C."/>
            <person name="Kianianmomeni A."/>
            <person name="Burglin T.R."/>
            <person name="Frech C."/>
            <person name="Turcotte B."/>
            <person name="Kopec K.O."/>
            <person name="Synnott J.M."/>
            <person name="Choo C."/>
            <person name="Paponov I."/>
            <person name="Finkler A."/>
            <person name="Soon Heng Tan C."/>
            <person name="Hutchins A.P."/>
            <person name="Weinmeier T."/>
            <person name="Rattei T."/>
            <person name="Chu J.S."/>
            <person name="Gimenez G."/>
            <person name="Irimia M."/>
            <person name="Rigden D.J."/>
            <person name="Fitzpatrick D.A."/>
            <person name="Lorenzo-Morales J."/>
            <person name="Bateman A."/>
            <person name="Chiu C.H."/>
            <person name="Tang P."/>
            <person name="Hegemann P."/>
            <person name="Fromm H."/>
            <person name="Raoult D."/>
            <person name="Greub G."/>
            <person name="Miranda-Saavedra D."/>
            <person name="Chen N."/>
            <person name="Nash P."/>
            <person name="Ginger M.L."/>
            <person name="Horn M."/>
            <person name="Schaap P."/>
            <person name="Caler L."/>
            <person name="Loftus B."/>
        </authorList>
    </citation>
    <scope>NUCLEOTIDE SEQUENCE [LARGE SCALE GENOMIC DNA]</scope>
    <source>
        <strain evidence="13 14">Neff</strain>
    </source>
</reference>
<dbReference type="GO" id="GO:0006623">
    <property type="term" value="P:protein targeting to vacuole"/>
    <property type="evidence" value="ECO:0007669"/>
    <property type="project" value="TreeGrafter"/>
</dbReference>